<evidence type="ECO:0000256" key="1">
    <source>
        <dbReference type="SAM" id="MobiDB-lite"/>
    </source>
</evidence>
<sequence>MKRAPASVGERLKFSTAVRYRKRRTEDGELCAHLAAAAASRFAWSVLQSPPTSEPRGSRRLCPPQSYSARRSGRTCAHNARTARAFDSYLWIVSDMCR</sequence>
<name>A0ABN8I751_9NEOP</name>
<dbReference type="EMBL" id="OW152830">
    <property type="protein sequence ID" value="CAH2048490.1"/>
    <property type="molecule type" value="Genomic_DNA"/>
</dbReference>
<protein>
    <submittedName>
        <fullName evidence="2">Uncharacterized protein</fullName>
    </submittedName>
</protein>
<proteinExistence type="predicted"/>
<dbReference type="Proteomes" id="UP000837857">
    <property type="component" value="Chromosome 18"/>
</dbReference>
<accession>A0ABN8I751</accession>
<gene>
    <name evidence="2" type="ORF">IPOD504_LOCUS6112</name>
</gene>
<feature type="region of interest" description="Disordered" evidence="1">
    <location>
        <begin position="49"/>
        <end position="71"/>
    </location>
</feature>
<organism evidence="2 3">
    <name type="scientific">Iphiclides podalirius</name>
    <name type="common">scarce swallowtail</name>
    <dbReference type="NCBI Taxonomy" id="110791"/>
    <lineage>
        <taxon>Eukaryota</taxon>
        <taxon>Metazoa</taxon>
        <taxon>Ecdysozoa</taxon>
        <taxon>Arthropoda</taxon>
        <taxon>Hexapoda</taxon>
        <taxon>Insecta</taxon>
        <taxon>Pterygota</taxon>
        <taxon>Neoptera</taxon>
        <taxon>Endopterygota</taxon>
        <taxon>Lepidoptera</taxon>
        <taxon>Glossata</taxon>
        <taxon>Ditrysia</taxon>
        <taxon>Papilionoidea</taxon>
        <taxon>Papilionidae</taxon>
        <taxon>Papilioninae</taxon>
        <taxon>Iphiclides</taxon>
    </lineage>
</organism>
<feature type="non-terminal residue" evidence="2">
    <location>
        <position position="98"/>
    </location>
</feature>
<evidence type="ECO:0000313" key="3">
    <source>
        <dbReference type="Proteomes" id="UP000837857"/>
    </source>
</evidence>
<evidence type="ECO:0000313" key="2">
    <source>
        <dbReference type="EMBL" id="CAH2048490.1"/>
    </source>
</evidence>
<reference evidence="2" key="1">
    <citation type="submission" date="2022-03" db="EMBL/GenBank/DDBJ databases">
        <authorList>
            <person name="Martin H S."/>
        </authorList>
    </citation>
    <scope>NUCLEOTIDE SEQUENCE</scope>
</reference>
<keyword evidence="3" id="KW-1185">Reference proteome</keyword>